<dbReference type="Proteomes" id="UP000521943">
    <property type="component" value="Unassembled WGS sequence"/>
</dbReference>
<evidence type="ECO:0000313" key="4">
    <source>
        <dbReference type="Proteomes" id="UP000521943"/>
    </source>
</evidence>
<dbReference type="OrthoDB" id="3221235at2759"/>
<evidence type="ECO:0000313" key="3">
    <source>
        <dbReference type="EMBL" id="KAF6752407.1"/>
    </source>
</evidence>
<reference evidence="3 4" key="1">
    <citation type="submission" date="2020-07" db="EMBL/GenBank/DDBJ databases">
        <title>Comparative genomics of pyrophilous fungi reveals a link between fire events and developmental genes.</title>
        <authorList>
            <consortium name="DOE Joint Genome Institute"/>
            <person name="Steindorff A.S."/>
            <person name="Carver A."/>
            <person name="Calhoun S."/>
            <person name="Stillman K."/>
            <person name="Liu H."/>
            <person name="Lipzen A."/>
            <person name="Pangilinan J."/>
            <person name="Labutti K."/>
            <person name="Bruns T.D."/>
            <person name="Grigoriev I.V."/>
        </authorList>
    </citation>
    <scope>NUCLEOTIDE SEQUENCE [LARGE SCALE GENOMIC DNA]</scope>
    <source>
        <strain evidence="3 4">CBS 144469</strain>
    </source>
</reference>
<keyword evidence="4" id="KW-1185">Reference proteome</keyword>
<organism evidence="3 4">
    <name type="scientific">Ephemerocybe angulata</name>
    <dbReference type="NCBI Taxonomy" id="980116"/>
    <lineage>
        <taxon>Eukaryota</taxon>
        <taxon>Fungi</taxon>
        <taxon>Dikarya</taxon>
        <taxon>Basidiomycota</taxon>
        <taxon>Agaricomycotina</taxon>
        <taxon>Agaricomycetes</taxon>
        <taxon>Agaricomycetidae</taxon>
        <taxon>Agaricales</taxon>
        <taxon>Agaricineae</taxon>
        <taxon>Psathyrellaceae</taxon>
        <taxon>Ephemerocybe</taxon>
    </lineage>
</organism>
<keyword evidence="1" id="KW-0175">Coiled coil</keyword>
<proteinExistence type="predicted"/>
<feature type="coiled-coil region" evidence="1">
    <location>
        <begin position="29"/>
        <end position="56"/>
    </location>
</feature>
<dbReference type="EMBL" id="JACGCI010000044">
    <property type="protein sequence ID" value="KAF6752407.1"/>
    <property type="molecule type" value="Genomic_DNA"/>
</dbReference>
<feature type="domain" description="F-box" evidence="2">
    <location>
        <begin position="57"/>
        <end position="112"/>
    </location>
</feature>
<name>A0A8H6HU34_9AGAR</name>
<evidence type="ECO:0000259" key="2">
    <source>
        <dbReference type="PROSITE" id="PS50181"/>
    </source>
</evidence>
<dbReference type="InterPro" id="IPR001810">
    <property type="entry name" value="F-box_dom"/>
</dbReference>
<comment type="caution">
    <text evidence="3">The sequence shown here is derived from an EMBL/GenBank/DDBJ whole genome shotgun (WGS) entry which is preliminary data.</text>
</comment>
<accession>A0A8H6HU34</accession>
<sequence length="557" mass="62663">MVPPRSIAALLATNTPPTALDIPFIQSQVDELTLKISALLDAARKLEEQRTKYRAVLSAVRRVPAEILGEIFSMLLPLDLAPADRTAVMRLGLVCRDWRIALLGTLSVWSGLVLDACSCSRYGPHDVAVAHNDNYDGMIQWFSNARGSPKRFSYLVSSQLCYAHREGGNALYRCEADHPTVTRLLKQGPQLDQFTLQVAGPDCFRRWLHCVEGSPNTPDPASSNANTPWQSLRSFELLFISSEFHIWTNPRDPESSIFARLPPITSFRLDLPARISAFEDEDDPSVRHLNIPSSSLERLTSLHLKWDWGVRLLDLLAQCANLELCTIDLDSSTVVLEADADPEAAKWSASLVSLPLLREFRLHRGCIELLDYLEMPALRSMELELAVGELRTGHVTICITRLVERCGLSTTLQYLRVCGLRPDVVTTNVAFVYLPILSALQVLELDSPRIEVYQFGLPDLHQARFREYHMLPVLRHLRLLNLIRSEWTLSSEILYLMKRIRYQSCSITVSYSDGPAFSEEQLQSLVPAPNSQLLSVHVVPSFDSTDKGRKSKPVRRA</sequence>
<protein>
    <recommendedName>
        <fullName evidence="2">F-box domain-containing protein</fullName>
    </recommendedName>
</protein>
<dbReference type="AlphaFoldDB" id="A0A8H6HU34"/>
<dbReference type="PROSITE" id="PS50181">
    <property type="entry name" value="FBOX"/>
    <property type="match status" value="1"/>
</dbReference>
<gene>
    <name evidence="3" type="ORF">DFP72DRAFT_849881</name>
</gene>
<evidence type="ECO:0000256" key="1">
    <source>
        <dbReference type="SAM" id="Coils"/>
    </source>
</evidence>